<feature type="compositionally biased region" description="Polar residues" evidence="13">
    <location>
        <begin position="457"/>
        <end position="471"/>
    </location>
</feature>
<dbReference type="SUPFAM" id="SSF53474">
    <property type="entry name" value="alpha/beta-Hydrolases"/>
    <property type="match status" value="1"/>
</dbReference>
<dbReference type="InterPro" id="IPR029055">
    <property type="entry name" value="Ntn_hydrolases_N"/>
</dbReference>
<keyword evidence="17" id="KW-1185">Reference proteome</keyword>
<keyword evidence="4" id="KW-0964">Secreted</keyword>
<proteinExistence type="inferred from homology"/>
<dbReference type="PANTHER" id="PTHR38050">
    <property type="match status" value="1"/>
</dbReference>
<feature type="domain" description="CBM1" evidence="15">
    <location>
        <begin position="304"/>
        <end position="340"/>
    </location>
</feature>
<dbReference type="PROSITE" id="PS00562">
    <property type="entry name" value="CBM1_1"/>
    <property type="match status" value="1"/>
</dbReference>
<dbReference type="PANTHER" id="PTHR38050:SF1">
    <property type="entry name" value="FERULOYL ESTERASE C"/>
    <property type="match status" value="1"/>
</dbReference>
<dbReference type="Pfam" id="PF01112">
    <property type="entry name" value="Asparaginase_2"/>
    <property type="match status" value="2"/>
</dbReference>
<evidence type="ECO:0000259" key="15">
    <source>
        <dbReference type="PROSITE" id="PS51164"/>
    </source>
</evidence>
<dbReference type="EMBL" id="JAZGSY010000093">
    <property type="protein sequence ID" value="KAL1840936.1"/>
    <property type="molecule type" value="Genomic_DNA"/>
</dbReference>
<dbReference type="InterPro" id="IPR029058">
    <property type="entry name" value="AB_hydrolase_fold"/>
</dbReference>
<evidence type="ECO:0000256" key="11">
    <source>
        <dbReference type="ARBA" id="ARBA00025250"/>
    </source>
</evidence>
<feature type="chain" id="PRO_5046381983" description="feruloyl esterase" evidence="14">
    <location>
        <begin position="21"/>
        <end position="712"/>
    </location>
</feature>
<evidence type="ECO:0000256" key="13">
    <source>
        <dbReference type="SAM" id="MobiDB-lite"/>
    </source>
</evidence>
<dbReference type="Proteomes" id="UP001583172">
    <property type="component" value="Unassembled WGS sequence"/>
</dbReference>
<feature type="region of interest" description="Disordered" evidence="13">
    <location>
        <begin position="525"/>
        <end position="547"/>
    </location>
</feature>
<keyword evidence="5" id="KW-0858">Xylan degradation</keyword>
<dbReference type="Gene3D" id="3.60.20.30">
    <property type="entry name" value="(Glycosyl)asparaginase"/>
    <property type="match status" value="1"/>
</dbReference>
<keyword evidence="7" id="KW-0378">Hydrolase</keyword>
<keyword evidence="6 14" id="KW-0732">Signal</keyword>
<dbReference type="SUPFAM" id="SSF57180">
    <property type="entry name" value="Cellulose-binding domain"/>
    <property type="match status" value="1"/>
</dbReference>
<organism evidence="16 17">
    <name type="scientific">Humicola insolens</name>
    <name type="common">Soft-rot fungus</name>
    <dbReference type="NCBI Taxonomy" id="85995"/>
    <lineage>
        <taxon>Eukaryota</taxon>
        <taxon>Fungi</taxon>
        <taxon>Dikarya</taxon>
        <taxon>Ascomycota</taxon>
        <taxon>Pezizomycotina</taxon>
        <taxon>Sordariomycetes</taxon>
        <taxon>Sordariomycetidae</taxon>
        <taxon>Sordariales</taxon>
        <taxon>Chaetomiaceae</taxon>
        <taxon>Mycothermus</taxon>
    </lineage>
</organism>
<evidence type="ECO:0000256" key="5">
    <source>
        <dbReference type="ARBA" id="ARBA00022651"/>
    </source>
</evidence>
<comment type="function">
    <text evidence="11">Involved in degradation of plant cell walls. Hydrolyzes the feruloyl-arabinose ester bond in arabinoxylans, and the feruloyl-galactose ester bond in pectin. Active against paranitrophenyl-acetate, methyl ferulate and wheat arabinoxylan.</text>
</comment>
<comment type="subcellular location">
    <subcellularLocation>
        <location evidence="1">Secreted</location>
    </subcellularLocation>
</comment>
<dbReference type="SUPFAM" id="SSF56235">
    <property type="entry name" value="N-terminal nucleophile aminohydrolases (Ntn hydrolases)"/>
    <property type="match status" value="1"/>
</dbReference>
<evidence type="ECO:0000256" key="2">
    <source>
        <dbReference type="ARBA" id="ARBA00010278"/>
    </source>
</evidence>
<keyword evidence="9" id="KW-0326">Glycosidase</keyword>
<evidence type="ECO:0000256" key="10">
    <source>
        <dbReference type="ARBA" id="ARBA00023326"/>
    </source>
</evidence>
<evidence type="ECO:0000256" key="4">
    <source>
        <dbReference type="ARBA" id="ARBA00022525"/>
    </source>
</evidence>
<dbReference type="PROSITE" id="PS51164">
    <property type="entry name" value="CBM1_2"/>
    <property type="match status" value="1"/>
</dbReference>
<dbReference type="InterPro" id="IPR043595">
    <property type="entry name" value="FaeB/C/D"/>
</dbReference>
<dbReference type="Gene3D" id="3.40.50.1820">
    <property type="entry name" value="alpha/beta hydrolase"/>
    <property type="match status" value="1"/>
</dbReference>
<dbReference type="SMART" id="SM00236">
    <property type="entry name" value="fCBD"/>
    <property type="match status" value="1"/>
</dbReference>
<dbReference type="Pfam" id="PF00734">
    <property type="entry name" value="CBM_1"/>
    <property type="match status" value="1"/>
</dbReference>
<dbReference type="CDD" id="cd04701">
    <property type="entry name" value="Asparaginase_2"/>
    <property type="match status" value="1"/>
</dbReference>
<evidence type="ECO:0000256" key="7">
    <source>
        <dbReference type="ARBA" id="ARBA00022801"/>
    </source>
</evidence>
<dbReference type="InterPro" id="IPR000246">
    <property type="entry name" value="Peptidase_T2"/>
</dbReference>
<protein>
    <recommendedName>
        <fullName evidence="3">feruloyl esterase</fullName>
        <ecNumber evidence="3">3.1.1.73</ecNumber>
    </recommendedName>
</protein>
<keyword evidence="8" id="KW-0119">Carbohydrate metabolism</keyword>
<evidence type="ECO:0000256" key="8">
    <source>
        <dbReference type="ARBA" id="ARBA00023277"/>
    </source>
</evidence>
<evidence type="ECO:0000256" key="3">
    <source>
        <dbReference type="ARBA" id="ARBA00013091"/>
    </source>
</evidence>
<dbReference type="InterPro" id="IPR035971">
    <property type="entry name" value="CBD_sf"/>
</dbReference>
<evidence type="ECO:0000313" key="17">
    <source>
        <dbReference type="Proteomes" id="UP001583172"/>
    </source>
</evidence>
<gene>
    <name evidence="16" type="ORF">VTJ49DRAFT_7595</name>
</gene>
<feature type="compositionally biased region" description="Polar residues" evidence="13">
    <location>
        <begin position="529"/>
        <end position="547"/>
    </location>
</feature>
<reference evidence="16 17" key="1">
    <citation type="journal article" date="2024" name="Commun. Biol.">
        <title>Comparative genomic analysis of thermophilic fungi reveals convergent evolutionary adaptations and gene losses.</title>
        <authorList>
            <person name="Steindorff A.S."/>
            <person name="Aguilar-Pontes M.V."/>
            <person name="Robinson A.J."/>
            <person name="Andreopoulos B."/>
            <person name="LaButti K."/>
            <person name="Kuo A."/>
            <person name="Mondo S."/>
            <person name="Riley R."/>
            <person name="Otillar R."/>
            <person name="Haridas S."/>
            <person name="Lipzen A."/>
            <person name="Grimwood J."/>
            <person name="Schmutz J."/>
            <person name="Clum A."/>
            <person name="Reid I.D."/>
            <person name="Moisan M.C."/>
            <person name="Butler G."/>
            <person name="Nguyen T.T.M."/>
            <person name="Dewar K."/>
            <person name="Conant G."/>
            <person name="Drula E."/>
            <person name="Henrissat B."/>
            <person name="Hansel C."/>
            <person name="Singer S."/>
            <person name="Hutchinson M.I."/>
            <person name="de Vries R.P."/>
            <person name="Natvig D.O."/>
            <person name="Powell A.J."/>
            <person name="Tsang A."/>
            <person name="Grigoriev I.V."/>
        </authorList>
    </citation>
    <scope>NUCLEOTIDE SEQUENCE [LARGE SCALE GENOMIC DNA]</scope>
    <source>
        <strain evidence="16 17">CBS 620.91</strain>
    </source>
</reference>
<evidence type="ECO:0000256" key="14">
    <source>
        <dbReference type="SAM" id="SignalP"/>
    </source>
</evidence>
<evidence type="ECO:0000313" key="16">
    <source>
        <dbReference type="EMBL" id="KAL1840936.1"/>
    </source>
</evidence>
<evidence type="ECO:0000256" key="9">
    <source>
        <dbReference type="ARBA" id="ARBA00023295"/>
    </source>
</evidence>
<evidence type="ECO:0000256" key="1">
    <source>
        <dbReference type="ARBA" id="ARBA00004613"/>
    </source>
</evidence>
<evidence type="ECO:0000256" key="12">
    <source>
        <dbReference type="ARBA" id="ARBA00034075"/>
    </source>
</evidence>
<dbReference type="InterPro" id="IPR000254">
    <property type="entry name" value="CBD"/>
</dbReference>
<comment type="catalytic activity">
    <reaction evidence="12">
        <text>feruloyl-polysaccharide + H2O = ferulate + polysaccharide.</text>
        <dbReference type="EC" id="3.1.1.73"/>
    </reaction>
</comment>
<comment type="similarity">
    <text evidence="2">Belongs to the faeC family.</text>
</comment>
<evidence type="ECO:0000256" key="6">
    <source>
        <dbReference type="ARBA" id="ARBA00022729"/>
    </source>
</evidence>
<sequence>MPSLSTLGLALLAALPAVSAQSAGCGKAPPSSGTKSMTVNGRQRQYILQLPNNYDRNKPHRVVFGYHWRDGSMYDVANGGFYDLRSRAGDSTIFVAPNGLNAGWANQGGEDITFTNQLIQMLQNDLCVGDEFFATGWSYGGAMSHSAACSRPDVFKGVAVIAGALLSGCSGGNTPVAYLGMHGAADNVLPIMMGRQLRDHWLRTNGCQSKNAPEPSAGQQNHMKTVYECSRAPVTWIANGGGHVPDPTGSNGVKFAPGETWDFFNAVAGSLPSNPGNPGTPTTIVTSVVPGPTNPPPPPPPQTNCSPRWGQCGGQGWNGPTCCQDGATCRAQNQWYSQCLIQPRLIIHGGAGNITPATLSPERRVEFRTSLLDIVTTHAVRLLEDDPLFNAGHGAVFTRDGIVELEASVMVSRADRANPWPKRAVGVSGLRRVKNPILLAKELLERGADDLSPRPQKGSQSSSQVDPGNSQGDDRLNVPSAQGHTHLSGRAAEQLASSYGLELVDPSYFFTERRWKDHLRGLERERENQSCTHSSNAEKSTHSQGTATWHPAEYLPQGTVGAVAVDSSGTICVATSTGGLTNKLTGRTRRDDVTTTRAIAVSGTGNGDSFLRTAAARTVGAIARFAGESGAVAVEKVTGPGGELQRSAGDRWGKTGEGEGGMIGIECVVTRDAVGNVLDARCELLHEYNCGGMFRAWVDEEGAAVARVFRDE</sequence>
<keyword evidence="10" id="KW-0624">Polysaccharide degradation</keyword>
<feature type="region of interest" description="Disordered" evidence="13">
    <location>
        <begin position="446"/>
        <end position="489"/>
    </location>
</feature>
<name>A0ABR3VGS0_HUMIN</name>
<comment type="caution">
    <text evidence="16">The sequence shown here is derived from an EMBL/GenBank/DDBJ whole genome shotgun (WGS) entry which is preliminary data.</text>
</comment>
<accession>A0ABR3VGS0</accession>
<dbReference type="EC" id="3.1.1.73" evidence="3"/>
<feature type="signal peptide" evidence="14">
    <location>
        <begin position="1"/>
        <end position="20"/>
    </location>
</feature>